<evidence type="ECO:0000256" key="6">
    <source>
        <dbReference type="ARBA" id="ARBA00022722"/>
    </source>
</evidence>
<evidence type="ECO:0000256" key="4">
    <source>
        <dbReference type="ARBA" id="ARBA00011245"/>
    </source>
</evidence>
<dbReference type="NCBIfam" id="NF001236">
    <property type="entry name" value="PRK00203.1"/>
    <property type="match status" value="1"/>
</dbReference>
<dbReference type="InterPro" id="IPR012337">
    <property type="entry name" value="RNaseH-like_sf"/>
</dbReference>
<dbReference type="Gene3D" id="3.30.420.10">
    <property type="entry name" value="Ribonuclease H-like superfamily/Ribonuclease H"/>
    <property type="match status" value="1"/>
</dbReference>
<comment type="cofactor">
    <cofactor evidence="2">
        <name>Mg(2+)</name>
        <dbReference type="ChEBI" id="CHEBI:18420"/>
    </cofactor>
</comment>
<evidence type="ECO:0000256" key="1">
    <source>
        <dbReference type="ARBA" id="ARBA00000077"/>
    </source>
</evidence>
<dbReference type="GO" id="GO:0046872">
    <property type="term" value="F:metal ion binding"/>
    <property type="evidence" value="ECO:0007669"/>
    <property type="project" value="UniProtKB-KW"/>
</dbReference>
<dbReference type="RefSeq" id="WP_073137734.1">
    <property type="nucleotide sequence ID" value="NZ_FQWQ01000003.1"/>
</dbReference>
<evidence type="ECO:0000256" key="5">
    <source>
        <dbReference type="ARBA" id="ARBA00012180"/>
    </source>
</evidence>
<keyword evidence="6" id="KW-0540">Nuclease</keyword>
<evidence type="ECO:0000256" key="10">
    <source>
        <dbReference type="ARBA" id="ARBA00022842"/>
    </source>
</evidence>
<sequence>MIRIYTDGAAQGNPGPGGYGVVMKFQSAVKEIAQGFRLTTNNRMELLAVITGLEAIKKEGHPVTIYSDSKYVVDSVEKGWIWGWQKKNFAKKANPDLWQRYIPLHQKYKPKFIWIKGHAGHPENERCDQLAVQAASGGSLPADQWYENHRDSVDS</sequence>
<dbReference type="OrthoDB" id="7845843at2"/>
<keyword evidence="10" id="KW-0460">Magnesium</keyword>
<reference evidence="12 13" key="1">
    <citation type="submission" date="2016-11" db="EMBL/GenBank/DDBJ databases">
        <authorList>
            <person name="Jaros S."/>
            <person name="Januszkiewicz K."/>
            <person name="Wedrychowicz H."/>
        </authorList>
    </citation>
    <scope>NUCLEOTIDE SEQUENCE [LARGE SCALE GENOMIC DNA]</scope>
    <source>
        <strain evidence="12 13">DSM 24574</strain>
    </source>
</reference>
<dbReference type="Proteomes" id="UP000184212">
    <property type="component" value="Unassembled WGS sequence"/>
</dbReference>
<dbReference type="PROSITE" id="PS50879">
    <property type="entry name" value="RNASE_H_1"/>
    <property type="match status" value="1"/>
</dbReference>
<evidence type="ECO:0000259" key="11">
    <source>
        <dbReference type="PROSITE" id="PS50879"/>
    </source>
</evidence>
<accession>A0A1M5TIN5</accession>
<evidence type="ECO:0000256" key="2">
    <source>
        <dbReference type="ARBA" id="ARBA00001946"/>
    </source>
</evidence>
<proteinExistence type="inferred from homology"/>
<dbReference type="InterPro" id="IPR022892">
    <property type="entry name" value="RNaseHI"/>
</dbReference>
<dbReference type="GO" id="GO:0043137">
    <property type="term" value="P:DNA replication, removal of RNA primer"/>
    <property type="evidence" value="ECO:0007669"/>
    <property type="project" value="TreeGrafter"/>
</dbReference>
<dbReference type="InterPro" id="IPR002156">
    <property type="entry name" value="RNaseH_domain"/>
</dbReference>
<evidence type="ECO:0000256" key="8">
    <source>
        <dbReference type="ARBA" id="ARBA00022759"/>
    </source>
</evidence>
<dbReference type="STRING" id="947013.SAMN04488109_4103"/>
<evidence type="ECO:0000313" key="13">
    <source>
        <dbReference type="Proteomes" id="UP000184212"/>
    </source>
</evidence>
<organism evidence="12 13">
    <name type="scientific">Chryseolinea serpens</name>
    <dbReference type="NCBI Taxonomy" id="947013"/>
    <lineage>
        <taxon>Bacteria</taxon>
        <taxon>Pseudomonadati</taxon>
        <taxon>Bacteroidota</taxon>
        <taxon>Cytophagia</taxon>
        <taxon>Cytophagales</taxon>
        <taxon>Fulvivirgaceae</taxon>
        <taxon>Chryseolinea</taxon>
    </lineage>
</organism>
<comment type="catalytic activity">
    <reaction evidence="1">
        <text>Endonucleolytic cleavage to 5'-phosphomonoester.</text>
        <dbReference type="EC" id="3.1.26.4"/>
    </reaction>
</comment>
<keyword evidence="8" id="KW-0255">Endonuclease</keyword>
<dbReference type="PANTHER" id="PTHR10642:SF26">
    <property type="entry name" value="RIBONUCLEASE H1"/>
    <property type="match status" value="1"/>
</dbReference>
<dbReference type="AlphaFoldDB" id="A0A1M5TIN5"/>
<dbReference type="EC" id="3.1.26.4" evidence="5"/>
<dbReference type="InterPro" id="IPR036397">
    <property type="entry name" value="RNaseH_sf"/>
</dbReference>
<dbReference type="InterPro" id="IPR050092">
    <property type="entry name" value="RNase_H"/>
</dbReference>
<feature type="domain" description="RNase H type-1" evidence="11">
    <location>
        <begin position="1"/>
        <end position="136"/>
    </location>
</feature>
<evidence type="ECO:0000256" key="9">
    <source>
        <dbReference type="ARBA" id="ARBA00022801"/>
    </source>
</evidence>
<gene>
    <name evidence="12" type="ORF">SAMN04488109_4103</name>
</gene>
<evidence type="ECO:0000256" key="7">
    <source>
        <dbReference type="ARBA" id="ARBA00022723"/>
    </source>
</evidence>
<dbReference type="PANTHER" id="PTHR10642">
    <property type="entry name" value="RIBONUCLEASE H1"/>
    <property type="match status" value="1"/>
</dbReference>
<keyword evidence="13" id="KW-1185">Reference proteome</keyword>
<dbReference type="GO" id="GO:0004523">
    <property type="term" value="F:RNA-DNA hybrid ribonuclease activity"/>
    <property type="evidence" value="ECO:0007669"/>
    <property type="project" value="UniProtKB-EC"/>
</dbReference>
<evidence type="ECO:0000313" key="12">
    <source>
        <dbReference type="EMBL" id="SHH50564.1"/>
    </source>
</evidence>
<name>A0A1M5TIN5_9BACT</name>
<dbReference type="CDD" id="cd09278">
    <property type="entry name" value="RNase_HI_prokaryote_like"/>
    <property type="match status" value="1"/>
</dbReference>
<dbReference type="SUPFAM" id="SSF53098">
    <property type="entry name" value="Ribonuclease H-like"/>
    <property type="match status" value="1"/>
</dbReference>
<keyword evidence="7" id="KW-0479">Metal-binding</keyword>
<dbReference type="EMBL" id="FQWQ01000003">
    <property type="protein sequence ID" value="SHH50564.1"/>
    <property type="molecule type" value="Genomic_DNA"/>
</dbReference>
<comment type="subunit">
    <text evidence="4">Monomer.</text>
</comment>
<dbReference type="Pfam" id="PF00075">
    <property type="entry name" value="RNase_H"/>
    <property type="match status" value="1"/>
</dbReference>
<protein>
    <recommendedName>
        <fullName evidence="5">ribonuclease H</fullName>
        <ecNumber evidence="5">3.1.26.4</ecNumber>
    </recommendedName>
</protein>
<keyword evidence="9" id="KW-0378">Hydrolase</keyword>
<evidence type="ECO:0000256" key="3">
    <source>
        <dbReference type="ARBA" id="ARBA00005300"/>
    </source>
</evidence>
<dbReference type="GO" id="GO:0003676">
    <property type="term" value="F:nucleic acid binding"/>
    <property type="evidence" value="ECO:0007669"/>
    <property type="project" value="InterPro"/>
</dbReference>
<comment type="similarity">
    <text evidence="3">Belongs to the RNase H family.</text>
</comment>